<name>A0A382NC93_9ZZZZ</name>
<dbReference type="AlphaFoldDB" id="A0A382NC93"/>
<feature type="non-terminal residue" evidence="1">
    <location>
        <position position="1"/>
    </location>
</feature>
<reference evidence="1" key="1">
    <citation type="submission" date="2018-05" db="EMBL/GenBank/DDBJ databases">
        <authorList>
            <person name="Lanie J.A."/>
            <person name="Ng W.-L."/>
            <person name="Kazmierczak K.M."/>
            <person name="Andrzejewski T.M."/>
            <person name="Davidsen T.M."/>
            <person name="Wayne K.J."/>
            <person name="Tettelin H."/>
            <person name="Glass J.I."/>
            <person name="Rusch D."/>
            <person name="Podicherti R."/>
            <person name="Tsui H.-C.T."/>
            <person name="Winkler M.E."/>
        </authorList>
    </citation>
    <scope>NUCLEOTIDE SEQUENCE</scope>
</reference>
<sequence length="38" mass="4511">DSFCFIEWPDKVLNLLPKERINLKIINEKGKRVIKIIS</sequence>
<proteinExistence type="predicted"/>
<organism evidence="1">
    <name type="scientific">marine metagenome</name>
    <dbReference type="NCBI Taxonomy" id="408172"/>
    <lineage>
        <taxon>unclassified sequences</taxon>
        <taxon>metagenomes</taxon>
        <taxon>ecological metagenomes</taxon>
    </lineage>
</organism>
<evidence type="ECO:0000313" key="1">
    <source>
        <dbReference type="EMBL" id="SVC58138.1"/>
    </source>
</evidence>
<gene>
    <name evidence="1" type="ORF">METZ01_LOCUS310992</name>
</gene>
<dbReference type="InterPro" id="IPR027417">
    <property type="entry name" value="P-loop_NTPase"/>
</dbReference>
<protein>
    <submittedName>
        <fullName evidence="1">Uncharacterized protein</fullName>
    </submittedName>
</protein>
<dbReference type="EMBL" id="UINC01099116">
    <property type="protein sequence ID" value="SVC58138.1"/>
    <property type="molecule type" value="Genomic_DNA"/>
</dbReference>
<accession>A0A382NC93</accession>
<dbReference type="Gene3D" id="3.40.50.300">
    <property type="entry name" value="P-loop containing nucleotide triphosphate hydrolases"/>
    <property type="match status" value="1"/>
</dbReference>